<organism evidence="2 3">
    <name type="scientific">Colletotrichum paranaense</name>
    <dbReference type="NCBI Taxonomy" id="1914294"/>
    <lineage>
        <taxon>Eukaryota</taxon>
        <taxon>Fungi</taxon>
        <taxon>Dikarya</taxon>
        <taxon>Ascomycota</taxon>
        <taxon>Pezizomycotina</taxon>
        <taxon>Sordariomycetes</taxon>
        <taxon>Hypocreomycetidae</taxon>
        <taxon>Glomerellales</taxon>
        <taxon>Glomerellaceae</taxon>
        <taxon>Colletotrichum</taxon>
        <taxon>Colletotrichum acutatum species complex</taxon>
    </lineage>
</organism>
<keyword evidence="3" id="KW-1185">Reference proteome</keyword>
<evidence type="ECO:0000313" key="2">
    <source>
        <dbReference type="EMBL" id="KAK1517285.1"/>
    </source>
</evidence>
<feature type="region of interest" description="Disordered" evidence="1">
    <location>
        <begin position="136"/>
        <end position="177"/>
    </location>
</feature>
<comment type="caution">
    <text evidence="2">The sequence shown here is derived from an EMBL/GenBank/DDBJ whole genome shotgun (WGS) entry which is preliminary data.</text>
</comment>
<evidence type="ECO:0000313" key="3">
    <source>
        <dbReference type="Proteomes" id="UP001241169"/>
    </source>
</evidence>
<name>A0ABQ9RWS3_9PEZI</name>
<dbReference type="EMBL" id="MOPA01000023">
    <property type="protein sequence ID" value="KAK1517285.1"/>
    <property type="molecule type" value="Genomic_DNA"/>
</dbReference>
<dbReference type="RefSeq" id="XP_060340875.1">
    <property type="nucleotide sequence ID" value="XM_060500394.1"/>
</dbReference>
<proteinExistence type="predicted"/>
<protein>
    <submittedName>
        <fullName evidence="2">Chromatin structure-remodeling complex protein RSC2</fullName>
    </submittedName>
</protein>
<accession>A0ABQ9RWS3</accession>
<dbReference type="Proteomes" id="UP001241169">
    <property type="component" value="Unassembled WGS sequence"/>
</dbReference>
<sequence length="201" mass="23023">MQPANAYNPPRPPEVFTLAESLNDQIPEEVRSQYNRDENGRIFFYSTPPIARPEHGLAPDNANSGHSLAYLAKSNPQWLAERASRAKPFAVAKQKELKVKMALDKVTEPAKGKTGDELRDWAADSLVRYVEAHAQETSRMREEGDLDGHDRLMKEQRAARRKKTRKELEEEEERADEAKRANYLEDIYFVHSSLRTPKPAH</sequence>
<feature type="compositionally biased region" description="Basic and acidic residues" evidence="1">
    <location>
        <begin position="136"/>
        <end position="158"/>
    </location>
</feature>
<evidence type="ECO:0000256" key="1">
    <source>
        <dbReference type="SAM" id="MobiDB-lite"/>
    </source>
</evidence>
<gene>
    <name evidence="2" type="ORF">CPAR01_16149</name>
</gene>
<dbReference type="GeneID" id="85384293"/>
<reference evidence="2 3" key="1">
    <citation type="submission" date="2016-10" db="EMBL/GenBank/DDBJ databases">
        <title>The genome sequence of Colletotrichum fioriniae PJ7.</title>
        <authorList>
            <person name="Baroncelli R."/>
        </authorList>
    </citation>
    <scope>NUCLEOTIDE SEQUENCE [LARGE SCALE GENOMIC DNA]</scope>
    <source>
        <strain evidence="2 3">IMI 384185</strain>
    </source>
</reference>